<reference evidence="2 3" key="1">
    <citation type="journal article" date="2011" name="J. Gen. Appl. Microbiol.">
        <title>Draft genome sequencing of the enigmatic basidiomycete Mixia osmundae.</title>
        <authorList>
            <person name="Nishida H."/>
            <person name="Nagatsuka Y."/>
            <person name="Sugiyama J."/>
        </authorList>
    </citation>
    <scope>NUCLEOTIDE SEQUENCE [LARGE SCALE GENOMIC DNA]</scope>
    <source>
        <strain evidence="3">CBS 9802 / IAM 14324 / JCM 22182 / KY 12970</strain>
    </source>
</reference>
<feature type="compositionally biased region" description="Polar residues" evidence="1">
    <location>
        <begin position="1"/>
        <end position="12"/>
    </location>
</feature>
<feature type="region of interest" description="Disordered" evidence="1">
    <location>
        <begin position="1"/>
        <end position="72"/>
    </location>
</feature>
<feature type="region of interest" description="Disordered" evidence="1">
    <location>
        <begin position="218"/>
        <end position="295"/>
    </location>
</feature>
<accession>G7DVU7</accession>
<reference evidence="2 3" key="2">
    <citation type="journal article" date="2012" name="Open Biol.">
        <title>Characteristics of nucleosomes and linker DNA regions on the genome of the basidiomycete Mixia osmundae revealed by mono- and dinucleosome mapping.</title>
        <authorList>
            <person name="Nishida H."/>
            <person name="Kondo S."/>
            <person name="Matsumoto T."/>
            <person name="Suzuki Y."/>
            <person name="Yoshikawa H."/>
            <person name="Taylor T.D."/>
            <person name="Sugiyama J."/>
        </authorList>
    </citation>
    <scope>NUCLEOTIDE SEQUENCE [LARGE SCALE GENOMIC DNA]</scope>
    <source>
        <strain evidence="3">CBS 9802 / IAM 14324 / JCM 22182 / KY 12970</strain>
    </source>
</reference>
<evidence type="ECO:0000313" key="3">
    <source>
        <dbReference type="Proteomes" id="UP000009131"/>
    </source>
</evidence>
<protein>
    <submittedName>
        <fullName evidence="2">Uncharacterized protein</fullName>
    </submittedName>
</protein>
<dbReference type="HOGENOM" id="CLU_871796_0_0_1"/>
<comment type="caution">
    <text evidence="2">The sequence shown here is derived from an EMBL/GenBank/DDBJ whole genome shotgun (WGS) entry which is preliminary data.</text>
</comment>
<feature type="region of interest" description="Disordered" evidence="1">
    <location>
        <begin position="89"/>
        <end position="156"/>
    </location>
</feature>
<name>G7DVU7_MIXOS</name>
<evidence type="ECO:0000256" key="1">
    <source>
        <dbReference type="SAM" id="MobiDB-lite"/>
    </source>
</evidence>
<keyword evidence="3" id="KW-1185">Reference proteome</keyword>
<proteinExistence type="predicted"/>
<sequence>MNRSGLQCSAISDSELPREHITHSRKSSLPDHIRDSDNDSFDEAHEADTPPASPYEHLRSPSAKSPKRSFASPLKLDFSTLPQFRLDKAALSSGPMTDAQQALEMRSPCSPSALPPCAQPDTGSFSPYPSPRHLRRPEMRSRWSSESYSLTPTSASALPITPSAFDWSTLSMPAVHTRTQSAGLGLLTPPPDEESCEHGSQADWQMAQDSSDEDLMACHESETEEDPCDSIPAFAHGNTARRTRPSHFREFTIGRQRTSAMAVDSPGLSPVPPQIVPRPTRYASSPLARMDDSAPARIAQDLADMSVDDRRNKVNPYFL</sequence>
<dbReference type="InParanoid" id="G7DVU7"/>
<gene>
    <name evidence="2" type="primary">Mo01360</name>
    <name evidence="2" type="ORF">E5Q_01360</name>
</gene>
<dbReference type="EMBL" id="BABT02000046">
    <property type="protein sequence ID" value="GAA94707.1"/>
    <property type="molecule type" value="Genomic_DNA"/>
</dbReference>
<organism evidence="2 3">
    <name type="scientific">Mixia osmundae (strain CBS 9802 / IAM 14324 / JCM 22182 / KY 12970)</name>
    <dbReference type="NCBI Taxonomy" id="764103"/>
    <lineage>
        <taxon>Eukaryota</taxon>
        <taxon>Fungi</taxon>
        <taxon>Dikarya</taxon>
        <taxon>Basidiomycota</taxon>
        <taxon>Pucciniomycotina</taxon>
        <taxon>Mixiomycetes</taxon>
        <taxon>Mixiales</taxon>
        <taxon>Mixiaceae</taxon>
        <taxon>Mixia</taxon>
    </lineage>
</organism>
<feature type="compositionally biased region" description="Polar residues" evidence="1">
    <location>
        <begin position="144"/>
        <end position="156"/>
    </location>
</feature>
<dbReference type="AlphaFoldDB" id="G7DVU7"/>
<feature type="compositionally biased region" description="Basic and acidic residues" evidence="1">
    <location>
        <begin position="15"/>
        <end position="48"/>
    </location>
</feature>
<dbReference type="Proteomes" id="UP000009131">
    <property type="component" value="Unassembled WGS sequence"/>
</dbReference>
<evidence type="ECO:0000313" key="2">
    <source>
        <dbReference type="EMBL" id="GAA94707.1"/>
    </source>
</evidence>